<evidence type="ECO:0000313" key="2">
    <source>
        <dbReference type="EMBL" id="KAK5903890.1"/>
    </source>
</evidence>
<gene>
    <name evidence="2" type="ORF">CgunFtcFv8_007635</name>
</gene>
<dbReference type="AlphaFoldDB" id="A0AAN8CHU2"/>
<feature type="compositionally biased region" description="Basic residues" evidence="1">
    <location>
        <begin position="25"/>
        <end position="36"/>
    </location>
</feature>
<reference evidence="2 3" key="1">
    <citation type="journal article" date="2023" name="Mol. Biol. Evol.">
        <title>Genomics of Secondarily Temperate Adaptation in the Only Non-Antarctic Icefish.</title>
        <authorList>
            <person name="Rivera-Colon A.G."/>
            <person name="Rayamajhi N."/>
            <person name="Minhas B.F."/>
            <person name="Madrigal G."/>
            <person name="Bilyk K.T."/>
            <person name="Yoon V."/>
            <person name="Hune M."/>
            <person name="Gregory S."/>
            <person name="Cheng C.H.C."/>
            <person name="Catchen J.M."/>
        </authorList>
    </citation>
    <scope>NUCLEOTIDE SEQUENCE [LARGE SCALE GENOMIC DNA]</scope>
    <source>
        <tissue evidence="2">White muscle</tissue>
    </source>
</reference>
<protein>
    <submittedName>
        <fullName evidence="2">Uncharacterized protein</fullName>
    </submittedName>
</protein>
<keyword evidence="3" id="KW-1185">Reference proteome</keyword>
<dbReference type="EMBL" id="JAURVH010001531">
    <property type="protein sequence ID" value="KAK5903890.1"/>
    <property type="molecule type" value="Genomic_DNA"/>
</dbReference>
<feature type="region of interest" description="Disordered" evidence="1">
    <location>
        <begin position="1"/>
        <end position="88"/>
    </location>
</feature>
<proteinExistence type="predicted"/>
<accession>A0AAN8CHU2</accession>
<organism evidence="2 3">
    <name type="scientific">Champsocephalus gunnari</name>
    <name type="common">Mackerel icefish</name>
    <dbReference type="NCBI Taxonomy" id="52237"/>
    <lineage>
        <taxon>Eukaryota</taxon>
        <taxon>Metazoa</taxon>
        <taxon>Chordata</taxon>
        <taxon>Craniata</taxon>
        <taxon>Vertebrata</taxon>
        <taxon>Euteleostomi</taxon>
        <taxon>Actinopterygii</taxon>
        <taxon>Neopterygii</taxon>
        <taxon>Teleostei</taxon>
        <taxon>Neoteleostei</taxon>
        <taxon>Acanthomorphata</taxon>
        <taxon>Eupercaria</taxon>
        <taxon>Perciformes</taxon>
        <taxon>Notothenioidei</taxon>
        <taxon>Channichthyidae</taxon>
        <taxon>Champsocephalus</taxon>
    </lineage>
</organism>
<sequence>MNRTFSARMRRGFLPPYGPALAHLHTARRKRRRRGARGPAAGQSAGGGFEEGRGSKGARERMQRDGEGRGSKGARERMQRDVDGGRVRESHCGFSTICQVMKHFVT</sequence>
<comment type="caution">
    <text evidence="2">The sequence shown here is derived from an EMBL/GenBank/DDBJ whole genome shotgun (WGS) entry which is preliminary data.</text>
</comment>
<evidence type="ECO:0000313" key="3">
    <source>
        <dbReference type="Proteomes" id="UP001331515"/>
    </source>
</evidence>
<name>A0AAN8CHU2_CHAGU</name>
<evidence type="ECO:0000256" key="1">
    <source>
        <dbReference type="SAM" id="MobiDB-lite"/>
    </source>
</evidence>
<dbReference type="Proteomes" id="UP001331515">
    <property type="component" value="Unassembled WGS sequence"/>
</dbReference>
<feature type="compositionally biased region" description="Basic and acidic residues" evidence="1">
    <location>
        <begin position="50"/>
        <end position="88"/>
    </location>
</feature>